<dbReference type="Proteomes" id="UP001219525">
    <property type="component" value="Unassembled WGS sequence"/>
</dbReference>
<protein>
    <submittedName>
        <fullName evidence="2">Uncharacterized protein</fullName>
    </submittedName>
</protein>
<organism evidence="2 3">
    <name type="scientific">Mycena pura</name>
    <dbReference type="NCBI Taxonomy" id="153505"/>
    <lineage>
        <taxon>Eukaryota</taxon>
        <taxon>Fungi</taxon>
        <taxon>Dikarya</taxon>
        <taxon>Basidiomycota</taxon>
        <taxon>Agaricomycotina</taxon>
        <taxon>Agaricomycetes</taxon>
        <taxon>Agaricomycetidae</taxon>
        <taxon>Agaricales</taxon>
        <taxon>Marasmiineae</taxon>
        <taxon>Mycenaceae</taxon>
        <taxon>Mycena</taxon>
    </lineage>
</organism>
<feature type="region of interest" description="Disordered" evidence="1">
    <location>
        <begin position="70"/>
        <end position="91"/>
    </location>
</feature>
<accession>A0AAD6UJZ9</accession>
<evidence type="ECO:0000313" key="3">
    <source>
        <dbReference type="Proteomes" id="UP001219525"/>
    </source>
</evidence>
<comment type="caution">
    <text evidence="2">The sequence shown here is derived from an EMBL/GenBank/DDBJ whole genome shotgun (WGS) entry which is preliminary data.</text>
</comment>
<reference evidence="2" key="1">
    <citation type="submission" date="2023-03" db="EMBL/GenBank/DDBJ databases">
        <title>Massive genome expansion in bonnet fungi (Mycena s.s.) driven by repeated elements and novel gene families across ecological guilds.</title>
        <authorList>
            <consortium name="Lawrence Berkeley National Laboratory"/>
            <person name="Harder C.B."/>
            <person name="Miyauchi S."/>
            <person name="Viragh M."/>
            <person name="Kuo A."/>
            <person name="Thoen E."/>
            <person name="Andreopoulos B."/>
            <person name="Lu D."/>
            <person name="Skrede I."/>
            <person name="Drula E."/>
            <person name="Henrissat B."/>
            <person name="Morin E."/>
            <person name="Kohler A."/>
            <person name="Barry K."/>
            <person name="LaButti K."/>
            <person name="Morin E."/>
            <person name="Salamov A."/>
            <person name="Lipzen A."/>
            <person name="Mereny Z."/>
            <person name="Hegedus B."/>
            <person name="Baldrian P."/>
            <person name="Stursova M."/>
            <person name="Weitz H."/>
            <person name="Taylor A."/>
            <person name="Grigoriev I.V."/>
            <person name="Nagy L.G."/>
            <person name="Martin F."/>
            <person name="Kauserud H."/>
        </authorList>
    </citation>
    <scope>NUCLEOTIDE SEQUENCE</scope>
    <source>
        <strain evidence="2">9144</strain>
    </source>
</reference>
<evidence type="ECO:0000256" key="1">
    <source>
        <dbReference type="SAM" id="MobiDB-lite"/>
    </source>
</evidence>
<dbReference type="AlphaFoldDB" id="A0AAD6UJZ9"/>
<gene>
    <name evidence="2" type="ORF">GGX14DRAFT_409001</name>
</gene>
<keyword evidence="3" id="KW-1185">Reference proteome</keyword>
<name>A0AAD6UJZ9_9AGAR</name>
<evidence type="ECO:0000313" key="2">
    <source>
        <dbReference type="EMBL" id="KAJ7187676.1"/>
    </source>
</evidence>
<dbReference type="EMBL" id="JARJCW010000187">
    <property type="protein sequence ID" value="KAJ7187676.1"/>
    <property type="molecule type" value="Genomic_DNA"/>
</dbReference>
<sequence>MEGITTQNRFESENNADRIFVSVVQSCIAARRDADGSRVHIIGAYQADSECLRSGVNYLIQLLVIQDRQGRPAKSSSQQDRRCHTRAHASAVAVRRPPSVLMRRYAHAAAGTRMTEFVISERSELLATVKPRGSGNCASRPRPPVMPALTSARRRRCRPLNGVLIPSRASRLNAYGDFILPVASPRAQPTPHESDHVTASAGTDLLIEDRVRGISPTVPGPWQRGTQSRAHDNVWGADENKRFSTSTVEPKSYVAARTDWMTFATLCRVFVGDSASPSWQGLSGEEGQYG</sequence>
<proteinExistence type="predicted"/>